<dbReference type="PROSITE" id="PS50850">
    <property type="entry name" value="MFS"/>
    <property type="match status" value="1"/>
</dbReference>
<feature type="transmembrane region" description="Helical" evidence="6">
    <location>
        <begin position="336"/>
        <end position="358"/>
    </location>
</feature>
<organism evidence="8 9">
    <name type="scientific">Phytomonospora endophytica</name>
    <dbReference type="NCBI Taxonomy" id="714109"/>
    <lineage>
        <taxon>Bacteria</taxon>
        <taxon>Bacillati</taxon>
        <taxon>Actinomycetota</taxon>
        <taxon>Actinomycetes</taxon>
        <taxon>Micromonosporales</taxon>
        <taxon>Micromonosporaceae</taxon>
        <taxon>Phytomonospora</taxon>
    </lineage>
</organism>
<protein>
    <submittedName>
        <fullName evidence="8">MFS family permease</fullName>
    </submittedName>
</protein>
<dbReference type="InterPro" id="IPR050189">
    <property type="entry name" value="MFS_Efflux_Transporters"/>
</dbReference>
<proteinExistence type="predicted"/>
<keyword evidence="4 6" id="KW-1133">Transmembrane helix</keyword>
<feature type="transmembrane region" description="Helical" evidence="6">
    <location>
        <begin position="148"/>
        <end position="168"/>
    </location>
</feature>
<dbReference type="InterPro" id="IPR020846">
    <property type="entry name" value="MFS_dom"/>
</dbReference>
<dbReference type="Proteomes" id="UP000548476">
    <property type="component" value="Unassembled WGS sequence"/>
</dbReference>
<evidence type="ECO:0000313" key="9">
    <source>
        <dbReference type="Proteomes" id="UP000548476"/>
    </source>
</evidence>
<dbReference type="PANTHER" id="PTHR43124:SF3">
    <property type="entry name" value="CHLORAMPHENICOL EFFLUX PUMP RV0191"/>
    <property type="match status" value="1"/>
</dbReference>
<dbReference type="GO" id="GO:0005886">
    <property type="term" value="C:plasma membrane"/>
    <property type="evidence" value="ECO:0007669"/>
    <property type="project" value="UniProtKB-SubCell"/>
</dbReference>
<reference evidence="8 9" key="1">
    <citation type="submission" date="2020-08" db="EMBL/GenBank/DDBJ databases">
        <title>Genomic Encyclopedia of Type Strains, Phase IV (KMG-IV): sequencing the most valuable type-strain genomes for metagenomic binning, comparative biology and taxonomic classification.</title>
        <authorList>
            <person name="Goeker M."/>
        </authorList>
    </citation>
    <scope>NUCLEOTIDE SEQUENCE [LARGE SCALE GENOMIC DNA]</scope>
    <source>
        <strain evidence="8 9">YIM 65646</strain>
    </source>
</reference>
<evidence type="ECO:0000313" key="8">
    <source>
        <dbReference type="EMBL" id="MBB6036580.1"/>
    </source>
</evidence>
<dbReference type="InterPro" id="IPR011701">
    <property type="entry name" value="MFS"/>
</dbReference>
<dbReference type="GO" id="GO:0022857">
    <property type="term" value="F:transmembrane transporter activity"/>
    <property type="evidence" value="ECO:0007669"/>
    <property type="project" value="InterPro"/>
</dbReference>
<feature type="transmembrane region" description="Helical" evidence="6">
    <location>
        <begin position="364"/>
        <end position="384"/>
    </location>
</feature>
<dbReference type="EMBL" id="JACHGT010000009">
    <property type="protein sequence ID" value="MBB6036580.1"/>
    <property type="molecule type" value="Genomic_DNA"/>
</dbReference>
<dbReference type="SUPFAM" id="SSF103473">
    <property type="entry name" value="MFS general substrate transporter"/>
    <property type="match status" value="1"/>
</dbReference>
<sequence length="394" mass="39694">MTTATLHRPARTARAVPAATRLLPTILVLAPTALLATGQLYLGIPLVPAVAADWQATPAAALSALTTFGLGYATGVLVFGLLVDRLGARRVMTYGLLAAALATAAVTFAGDLTGAYVLRGVQGFAVGAFPPAAFAYIGATVPMARKGLVFSCLTGGFLAAGGLAQLAGQGVVAVTDWRTAFLGGAALMLAAAVAVRLVLRPDPVRTKDSAPARLKVTGRLTGLYAAAFTLLVGFVTVYTGLQLSGDVDPGSLPWLRLSAVPAVVVVPFLIGRSRMTPTRRAAIGLAVVAVVTAILAFVTAPTVVLAALLFVLTLAVATSAPSLAEAVGTESGPARAFGAGIFNACLLTGASVAGPVASTLDGRTTSILVAAAVTALGASAAFSAHRNHIRREHP</sequence>
<evidence type="ECO:0000259" key="7">
    <source>
        <dbReference type="PROSITE" id="PS50850"/>
    </source>
</evidence>
<accession>A0A841FX85</accession>
<comment type="subcellular location">
    <subcellularLocation>
        <location evidence="1">Cell membrane</location>
        <topology evidence="1">Multi-pass membrane protein</topology>
    </subcellularLocation>
</comment>
<feature type="transmembrane region" description="Helical" evidence="6">
    <location>
        <begin position="21"/>
        <end position="42"/>
    </location>
</feature>
<dbReference type="AlphaFoldDB" id="A0A841FX85"/>
<feature type="transmembrane region" description="Helical" evidence="6">
    <location>
        <begin position="62"/>
        <end position="83"/>
    </location>
</feature>
<feature type="transmembrane region" description="Helical" evidence="6">
    <location>
        <begin position="124"/>
        <end position="141"/>
    </location>
</feature>
<dbReference type="PANTHER" id="PTHR43124">
    <property type="entry name" value="PURINE EFFLUX PUMP PBUE"/>
    <property type="match status" value="1"/>
</dbReference>
<keyword evidence="3 6" id="KW-0812">Transmembrane</keyword>
<evidence type="ECO:0000256" key="6">
    <source>
        <dbReference type="SAM" id="Phobius"/>
    </source>
</evidence>
<evidence type="ECO:0000256" key="5">
    <source>
        <dbReference type="ARBA" id="ARBA00023136"/>
    </source>
</evidence>
<feature type="transmembrane region" description="Helical" evidence="6">
    <location>
        <begin position="220"/>
        <end position="241"/>
    </location>
</feature>
<name>A0A841FX85_9ACTN</name>
<keyword evidence="9" id="KW-1185">Reference proteome</keyword>
<feature type="domain" description="Major facilitator superfamily (MFS) profile" evidence="7">
    <location>
        <begin position="25"/>
        <end position="394"/>
    </location>
</feature>
<dbReference type="Pfam" id="PF07690">
    <property type="entry name" value="MFS_1"/>
    <property type="match status" value="1"/>
</dbReference>
<feature type="transmembrane region" description="Helical" evidence="6">
    <location>
        <begin position="180"/>
        <end position="199"/>
    </location>
</feature>
<evidence type="ECO:0000256" key="2">
    <source>
        <dbReference type="ARBA" id="ARBA00022475"/>
    </source>
</evidence>
<dbReference type="Gene3D" id="1.20.1250.20">
    <property type="entry name" value="MFS general substrate transporter like domains"/>
    <property type="match status" value="1"/>
</dbReference>
<keyword evidence="2" id="KW-1003">Cell membrane</keyword>
<evidence type="ECO:0000256" key="4">
    <source>
        <dbReference type="ARBA" id="ARBA00022989"/>
    </source>
</evidence>
<feature type="transmembrane region" description="Helical" evidence="6">
    <location>
        <begin position="95"/>
        <end position="118"/>
    </location>
</feature>
<feature type="transmembrane region" description="Helical" evidence="6">
    <location>
        <begin position="304"/>
        <end position="324"/>
    </location>
</feature>
<dbReference type="RefSeq" id="WP_184789414.1">
    <property type="nucleotide sequence ID" value="NZ_BONT01000030.1"/>
</dbReference>
<dbReference type="InterPro" id="IPR036259">
    <property type="entry name" value="MFS_trans_sf"/>
</dbReference>
<feature type="transmembrane region" description="Helical" evidence="6">
    <location>
        <begin position="253"/>
        <end position="270"/>
    </location>
</feature>
<keyword evidence="5 6" id="KW-0472">Membrane</keyword>
<evidence type="ECO:0000256" key="3">
    <source>
        <dbReference type="ARBA" id="ARBA00022692"/>
    </source>
</evidence>
<evidence type="ECO:0000256" key="1">
    <source>
        <dbReference type="ARBA" id="ARBA00004651"/>
    </source>
</evidence>
<comment type="caution">
    <text evidence="8">The sequence shown here is derived from an EMBL/GenBank/DDBJ whole genome shotgun (WGS) entry which is preliminary data.</text>
</comment>
<gene>
    <name evidence="8" type="ORF">HNR73_004451</name>
</gene>